<dbReference type="PROSITE" id="PS52016">
    <property type="entry name" value="TONB_DEPENDENT_REC_3"/>
    <property type="match status" value="1"/>
</dbReference>
<keyword evidence="4" id="KW-0410">Iron transport</keyword>
<dbReference type="InterPro" id="IPR012910">
    <property type="entry name" value="Plug_dom"/>
</dbReference>
<evidence type="ECO:0000256" key="8">
    <source>
        <dbReference type="ARBA" id="ARBA00023136"/>
    </source>
</evidence>
<dbReference type="NCBIfam" id="TIGR04056">
    <property type="entry name" value="OMP_RagA_SusC"/>
    <property type="match status" value="1"/>
</dbReference>
<evidence type="ECO:0000256" key="11">
    <source>
        <dbReference type="RuleBase" id="RU003357"/>
    </source>
</evidence>
<keyword evidence="16" id="KW-1185">Reference proteome</keyword>
<keyword evidence="7 11" id="KW-0798">TonB box</keyword>
<keyword evidence="8 10" id="KW-0472">Membrane</keyword>
<dbReference type="InterPro" id="IPR023997">
    <property type="entry name" value="TonB-dep_OMP_SusC/RagA_CS"/>
</dbReference>
<feature type="domain" description="TonB-dependent receptor-like beta-barrel" evidence="12">
    <location>
        <begin position="533"/>
        <end position="1055"/>
    </location>
</feature>
<dbReference type="InterPro" id="IPR036942">
    <property type="entry name" value="Beta-barrel_TonB_sf"/>
</dbReference>
<comment type="caution">
    <text evidence="15">The sequence shown here is derived from an EMBL/GenBank/DDBJ whole genome shotgun (WGS) entry which is preliminary data.</text>
</comment>
<evidence type="ECO:0000256" key="4">
    <source>
        <dbReference type="ARBA" id="ARBA00022496"/>
    </source>
</evidence>
<protein>
    <submittedName>
        <fullName evidence="15">TonB-dependent receptor</fullName>
    </submittedName>
</protein>
<name>A0ABR9XE90_9SPHI</name>
<dbReference type="SUPFAM" id="SSF49464">
    <property type="entry name" value="Carboxypeptidase regulatory domain-like"/>
    <property type="match status" value="1"/>
</dbReference>
<dbReference type="InterPro" id="IPR039426">
    <property type="entry name" value="TonB-dep_rcpt-like"/>
</dbReference>
<dbReference type="SUPFAM" id="SSF56935">
    <property type="entry name" value="Porins"/>
    <property type="match status" value="1"/>
</dbReference>
<dbReference type="Gene3D" id="2.170.130.10">
    <property type="entry name" value="TonB-dependent receptor, plug domain"/>
    <property type="match status" value="1"/>
</dbReference>
<evidence type="ECO:0000313" key="16">
    <source>
        <dbReference type="Proteomes" id="UP000632774"/>
    </source>
</evidence>
<dbReference type="InterPro" id="IPR000531">
    <property type="entry name" value="Beta-barrel_TonB"/>
</dbReference>
<keyword evidence="15" id="KW-0675">Receptor</keyword>
<evidence type="ECO:0000256" key="3">
    <source>
        <dbReference type="ARBA" id="ARBA00022452"/>
    </source>
</evidence>
<keyword evidence="4" id="KW-0406">Ion transport</keyword>
<evidence type="ECO:0000256" key="9">
    <source>
        <dbReference type="ARBA" id="ARBA00023237"/>
    </source>
</evidence>
<evidence type="ECO:0000256" key="6">
    <source>
        <dbReference type="ARBA" id="ARBA00023004"/>
    </source>
</evidence>
<proteinExistence type="inferred from homology"/>
<dbReference type="InterPro" id="IPR037066">
    <property type="entry name" value="Plug_dom_sf"/>
</dbReference>
<keyword evidence="6" id="KW-0408">Iron</keyword>
<evidence type="ECO:0000259" key="13">
    <source>
        <dbReference type="Pfam" id="PF07660"/>
    </source>
</evidence>
<evidence type="ECO:0000256" key="7">
    <source>
        <dbReference type="ARBA" id="ARBA00023077"/>
    </source>
</evidence>
<evidence type="ECO:0000259" key="14">
    <source>
        <dbReference type="Pfam" id="PF07715"/>
    </source>
</evidence>
<keyword evidence="3 10" id="KW-1134">Transmembrane beta strand</keyword>
<keyword evidence="5 10" id="KW-0812">Transmembrane</keyword>
<dbReference type="Pfam" id="PF07715">
    <property type="entry name" value="Plug"/>
    <property type="match status" value="1"/>
</dbReference>
<dbReference type="InterPro" id="IPR023996">
    <property type="entry name" value="TonB-dep_OMP_SusC/RagA"/>
</dbReference>
<dbReference type="EMBL" id="JADFFM010000001">
    <property type="protein sequence ID" value="MBE9665395.1"/>
    <property type="molecule type" value="Genomic_DNA"/>
</dbReference>
<evidence type="ECO:0000256" key="5">
    <source>
        <dbReference type="ARBA" id="ARBA00022692"/>
    </source>
</evidence>
<dbReference type="Gene3D" id="2.40.170.20">
    <property type="entry name" value="TonB-dependent receptor, beta-barrel domain"/>
    <property type="match status" value="1"/>
</dbReference>
<dbReference type="InterPro" id="IPR011662">
    <property type="entry name" value="Secretin/TonB_short_N"/>
</dbReference>
<dbReference type="Pfam" id="PF13715">
    <property type="entry name" value="CarbopepD_reg_2"/>
    <property type="match status" value="1"/>
</dbReference>
<accession>A0ABR9XE90</accession>
<evidence type="ECO:0000256" key="10">
    <source>
        <dbReference type="PROSITE-ProRule" id="PRU01360"/>
    </source>
</evidence>
<reference evidence="15 16" key="1">
    <citation type="submission" date="2020-10" db="EMBL/GenBank/DDBJ databases">
        <title>Mucilaginibacter mali sp. nov., isolated from rhizosphere soil of apple orchard.</title>
        <authorList>
            <person name="Lee J.-S."/>
            <person name="Kim H.S."/>
            <person name="Kim J.-S."/>
        </authorList>
    </citation>
    <scope>NUCLEOTIDE SEQUENCE [LARGE SCALE GENOMIC DNA]</scope>
    <source>
        <strain evidence="15 16">KCTC 23157</strain>
    </source>
</reference>
<sequence>MKKSIPNERLRSIGWIMKITGLIITITCCLSLSLLAKETLAQGSLNKQVTIEIKNETLESTFEKISEKTNVSFSYISNSVDNNQKVNLIAKNEKLKDVLDKLLKKYQLKYTVFQDKIIIQTIDYTKTATDSLINIKGQVFDTKEPPASLPGVTVRIKGKKGSTTTDVNGNFEIRVRKYDVLIFTYIGFKTKEYTVTNTKDNLTISLQENVSELDQVVVTGYSEQKIKHIANAISTINIKSNVDGKPITRLSQALQGGVTGLTVTQSSGLPGGDAAVIKIRGISTLGTITPLVLVDGVPSDINSVDPVTVESITVLKDAAAASIYGSRAANGVILITTKRGQAGQTNITYNGFAGYQAPSYLPDFVDAVTYMNMVNQAQANIGAGPLYTADAIQKTQNGTDPLLYPNTDWKKLILQNKAFMQEHTVGVTGGSSQARFAVTGTYLSQDGIIKTTSSDRYSLRANTSVTLKKNLSMYLDLALARTNVDRPINRFTSFQSGDGAGYILYETYRIPPTVVGKYPMQPNGYQAYGNFGDMLNPLAELEQGGLAESREDNISINFQPQWEIAPGLKLKGQYLFRTISTGTISSRDAYNFLDYYNNALVYQYAAAHTTGIYKTNYQYMSATIDYNRTIGKNTIYALGGLTRETDNPTNTSQFDEATLASYLVKLNYIFDDKYLFESTMRADGSSKFGPNHKWGYFPSVAAGWNISRENFLKDIKLLSNLKLRASYGLLGNNQSIGLYKYQSTVNTNGTEAVIGNPDITWERVKMLDIGTDVSLFKSKLNFTFDWYNKTTEDILLNAPLSYSSGIGPQPINAGSVRNKGWEFSINYTTSITKNFSTSLSAGFSYYKNTILSLRGGPYYSGSTVQQVGQPIGSVYGYVTDGLLQQKDIAANVPMIGSGSASGPSQVAGDIKYVDLNHDGTITDADQTIIGNPNSQGNYFFNMHFGYKNFDFETLLNGFTKADVFYTGRYISPLNMNGGGGTPMVWQQDTWTPENTNAVLPRITPNAGDNTRMSDYWRTNGAFVRVRYIQLGYNIKARFFTKAGISGARIYFNAQNPLTFAGMKYLDPETRGTDNTYPLMQVYTVGFNVKF</sequence>
<organism evidence="15 16">
    <name type="scientific">Mucilaginibacter boryungensis</name>
    <dbReference type="NCBI Taxonomy" id="768480"/>
    <lineage>
        <taxon>Bacteria</taxon>
        <taxon>Pseudomonadati</taxon>
        <taxon>Bacteroidota</taxon>
        <taxon>Sphingobacteriia</taxon>
        <taxon>Sphingobacteriales</taxon>
        <taxon>Sphingobacteriaceae</taxon>
        <taxon>Mucilaginibacter</taxon>
    </lineage>
</organism>
<comment type="similarity">
    <text evidence="10 11">Belongs to the TonB-dependent receptor family.</text>
</comment>
<feature type="domain" description="TonB-dependent receptor plug" evidence="14">
    <location>
        <begin position="230"/>
        <end position="332"/>
    </location>
</feature>
<evidence type="ECO:0000256" key="1">
    <source>
        <dbReference type="ARBA" id="ARBA00004571"/>
    </source>
</evidence>
<evidence type="ECO:0000259" key="12">
    <source>
        <dbReference type="Pfam" id="PF00593"/>
    </source>
</evidence>
<feature type="domain" description="Secretin/TonB short N-terminal" evidence="13">
    <location>
        <begin position="72"/>
        <end position="119"/>
    </location>
</feature>
<gene>
    <name evidence="15" type="ORF">IRJ18_03410</name>
</gene>
<evidence type="ECO:0000313" key="15">
    <source>
        <dbReference type="EMBL" id="MBE9665395.1"/>
    </source>
</evidence>
<keyword evidence="2 10" id="KW-0813">Transport</keyword>
<dbReference type="Gene3D" id="2.60.40.1120">
    <property type="entry name" value="Carboxypeptidase-like, regulatory domain"/>
    <property type="match status" value="1"/>
</dbReference>
<dbReference type="Proteomes" id="UP000632774">
    <property type="component" value="Unassembled WGS sequence"/>
</dbReference>
<dbReference type="RefSeq" id="WP_194104791.1">
    <property type="nucleotide sequence ID" value="NZ_JADFFM010000001.1"/>
</dbReference>
<dbReference type="Pfam" id="PF07660">
    <property type="entry name" value="STN"/>
    <property type="match status" value="1"/>
</dbReference>
<dbReference type="InterPro" id="IPR008969">
    <property type="entry name" value="CarboxyPept-like_regulatory"/>
</dbReference>
<evidence type="ECO:0000256" key="2">
    <source>
        <dbReference type="ARBA" id="ARBA00022448"/>
    </source>
</evidence>
<comment type="subcellular location">
    <subcellularLocation>
        <location evidence="1 10">Cell outer membrane</location>
        <topology evidence="1 10">Multi-pass membrane protein</topology>
    </subcellularLocation>
</comment>
<dbReference type="Pfam" id="PF00593">
    <property type="entry name" value="TonB_dep_Rec_b-barrel"/>
    <property type="match status" value="1"/>
</dbReference>
<dbReference type="NCBIfam" id="TIGR04057">
    <property type="entry name" value="SusC_RagA_signa"/>
    <property type="match status" value="1"/>
</dbReference>
<keyword evidence="9 10" id="KW-0998">Cell outer membrane</keyword>